<dbReference type="CDD" id="cd00082">
    <property type="entry name" value="HisKA"/>
    <property type="match status" value="1"/>
</dbReference>
<dbReference type="EC" id="2.7.13.3" evidence="3"/>
<dbReference type="STRING" id="1631871.FOL01_0482"/>
<dbReference type="Gene3D" id="3.30.565.10">
    <property type="entry name" value="Histidine kinase-like ATPase, C-terminal domain"/>
    <property type="match status" value="1"/>
</dbReference>
<comment type="subcellular location">
    <subcellularLocation>
        <location evidence="2">Membrane</location>
    </subcellularLocation>
</comment>
<accession>A0A1L6R9W9</accession>
<dbReference type="OrthoDB" id="3436at2"/>
<sequence>MKKGRVEKLLIILILVFILATVFVCLHLHALLITLMLVLLTTIGLYGLIALKKQLSLVAKQQHELTMLKNKAVMQREEEAAMLSNASHEMRTPLTTIAGIAEGLQYGVISPDEQQHSYDLIKEEADRLTRLIKSTLSYERLRQQQLENQPENFNVVQLVRRQIDQLIKQAEAVGNEIQDLTKQDIFVYADPDQVAQILTNILANAIQFTTNGIITVSVETENNQARIIITDTGIGMTEDQLSKMWQRYYKVDPSRTKRGESGLGMAIVQQLVSANHGEIKVSSKLGIGTTFEIILPAMNK</sequence>
<reference evidence="11 12" key="1">
    <citation type="submission" date="2016-02" db="EMBL/GenBank/DDBJ databases">
        <title>Complete Genome Sequence of Weissella jogaejeotgali FOL01.</title>
        <authorList>
            <person name="Lee J.-H."/>
            <person name="Ku H.-J."/>
        </authorList>
    </citation>
    <scope>NUCLEOTIDE SEQUENCE [LARGE SCALE GENOMIC DNA]</scope>
    <source>
        <strain evidence="11 12">FOL01</strain>
    </source>
</reference>
<proteinExistence type="predicted"/>
<comment type="catalytic activity">
    <reaction evidence="1">
        <text>ATP + protein L-histidine = ADP + protein N-phospho-L-histidine.</text>
        <dbReference type="EC" id="2.7.13.3"/>
    </reaction>
</comment>
<keyword evidence="12" id="KW-1185">Reference proteome</keyword>
<feature type="coiled-coil region" evidence="8">
    <location>
        <begin position="156"/>
        <end position="183"/>
    </location>
</feature>
<dbReference type="SUPFAM" id="SSF55874">
    <property type="entry name" value="ATPase domain of HSP90 chaperone/DNA topoisomerase II/histidine kinase"/>
    <property type="match status" value="1"/>
</dbReference>
<dbReference type="InterPro" id="IPR003661">
    <property type="entry name" value="HisK_dim/P_dom"/>
</dbReference>
<dbReference type="InterPro" id="IPR003594">
    <property type="entry name" value="HATPase_dom"/>
</dbReference>
<dbReference type="InterPro" id="IPR004358">
    <property type="entry name" value="Sig_transdc_His_kin-like_C"/>
</dbReference>
<dbReference type="PROSITE" id="PS50109">
    <property type="entry name" value="HIS_KIN"/>
    <property type="match status" value="1"/>
</dbReference>
<dbReference type="SMART" id="SM00388">
    <property type="entry name" value="HisKA"/>
    <property type="match status" value="1"/>
</dbReference>
<keyword evidence="8" id="KW-0175">Coiled coil</keyword>
<evidence type="ECO:0000256" key="3">
    <source>
        <dbReference type="ARBA" id="ARBA00012438"/>
    </source>
</evidence>
<name>A0A1L6R9W9_9LACO</name>
<keyword evidence="7" id="KW-0902">Two-component regulatory system</keyword>
<keyword evidence="9" id="KW-1133">Transmembrane helix</keyword>
<dbReference type="InterPro" id="IPR005467">
    <property type="entry name" value="His_kinase_dom"/>
</dbReference>
<evidence type="ECO:0000313" key="12">
    <source>
        <dbReference type="Proteomes" id="UP000185473"/>
    </source>
</evidence>
<dbReference type="Gene3D" id="1.10.287.130">
    <property type="match status" value="1"/>
</dbReference>
<dbReference type="Pfam" id="PF02518">
    <property type="entry name" value="HATPase_c"/>
    <property type="match status" value="1"/>
</dbReference>
<evidence type="ECO:0000256" key="4">
    <source>
        <dbReference type="ARBA" id="ARBA00022553"/>
    </source>
</evidence>
<dbReference type="KEGG" id="wjo:FOL01_0482"/>
<evidence type="ECO:0000256" key="6">
    <source>
        <dbReference type="ARBA" id="ARBA00022777"/>
    </source>
</evidence>
<evidence type="ECO:0000256" key="8">
    <source>
        <dbReference type="SAM" id="Coils"/>
    </source>
</evidence>
<organism evidence="11 12">
    <name type="scientific">Weissella jogaejeotgali</name>
    <dbReference type="NCBI Taxonomy" id="1631871"/>
    <lineage>
        <taxon>Bacteria</taxon>
        <taxon>Bacillati</taxon>
        <taxon>Bacillota</taxon>
        <taxon>Bacilli</taxon>
        <taxon>Lactobacillales</taxon>
        <taxon>Lactobacillaceae</taxon>
        <taxon>Weissella</taxon>
    </lineage>
</organism>
<keyword evidence="5" id="KW-0808">Transferase</keyword>
<dbReference type="PANTHER" id="PTHR43711:SF1">
    <property type="entry name" value="HISTIDINE KINASE 1"/>
    <property type="match status" value="1"/>
</dbReference>
<keyword evidence="9" id="KW-0812">Transmembrane</keyword>
<evidence type="ECO:0000256" key="1">
    <source>
        <dbReference type="ARBA" id="ARBA00000085"/>
    </source>
</evidence>
<dbReference type="SMART" id="SM00387">
    <property type="entry name" value="HATPase_c"/>
    <property type="match status" value="1"/>
</dbReference>
<dbReference type="SUPFAM" id="SSF47384">
    <property type="entry name" value="Homodimeric domain of signal transducing histidine kinase"/>
    <property type="match status" value="1"/>
</dbReference>
<dbReference type="PRINTS" id="PR00344">
    <property type="entry name" value="BCTRLSENSOR"/>
</dbReference>
<dbReference type="PANTHER" id="PTHR43711">
    <property type="entry name" value="TWO-COMPONENT HISTIDINE KINASE"/>
    <property type="match status" value="1"/>
</dbReference>
<evidence type="ECO:0000256" key="2">
    <source>
        <dbReference type="ARBA" id="ARBA00004370"/>
    </source>
</evidence>
<dbReference type="InterPro" id="IPR036097">
    <property type="entry name" value="HisK_dim/P_sf"/>
</dbReference>
<feature type="transmembrane region" description="Helical" evidence="9">
    <location>
        <begin position="32"/>
        <end position="51"/>
    </location>
</feature>
<evidence type="ECO:0000256" key="5">
    <source>
        <dbReference type="ARBA" id="ARBA00022679"/>
    </source>
</evidence>
<dbReference type="EMBL" id="CP014332">
    <property type="protein sequence ID" value="APS41341.1"/>
    <property type="molecule type" value="Genomic_DNA"/>
</dbReference>
<dbReference type="InterPro" id="IPR036890">
    <property type="entry name" value="HATPase_C_sf"/>
</dbReference>
<protein>
    <recommendedName>
        <fullName evidence="3">histidine kinase</fullName>
        <ecNumber evidence="3">2.7.13.3</ecNumber>
    </recommendedName>
</protein>
<evidence type="ECO:0000256" key="7">
    <source>
        <dbReference type="ARBA" id="ARBA00023012"/>
    </source>
</evidence>
<dbReference type="AlphaFoldDB" id="A0A1L6R9W9"/>
<dbReference type="InterPro" id="IPR050736">
    <property type="entry name" value="Sensor_HK_Regulatory"/>
</dbReference>
<dbReference type="GO" id="GO:0016020">
    <property type="term" value="C:membrane"/>
    <property type="evidence" value="ECO:0007669"/>
    <property type="project" value="UniProtKB-SubCell"/>
</dbReference>
<dbReference type="Pfam" id="PF00512">
    <property type="entry name" value="HisKA"/>
    <property type="match status" value="1"/>
</dbReference>
<feature type="domain" description="Histidine kinase" evidence="10">
    <location>
        <begin position="85"/>
        <end position="299"/>
    </location>
</feature>
<gene>
    <name evidence="11" type="ORF">FOL01_0482</name>
</gene>
<dbReference type="RefSeq" id="WP_075269178.1">
    <property type="nucleotide sequence ID" value="NZ_CP014332.1"/>
</dbReference>
<dbReference type="GO" id="GO:0000155">
    <property type="term" value="F:phosphorelay sensor kinase activity"/>
    <property type="evidence" value="ECO:0007669"/>
    <property type="project" value="InterPro"/>
</dbReference>
<keyword evidence="9" id="KW-0472">Membrane</keyword>
<feature type="transmembrane region" description="Helical" evidence="9">
    <location>
        <begin position="9"/>
        <end position="26"/>
    </location>
</feature>
<dbReference type="Proteomes" id="UP000185473">
    <property type="component" value="Chromosome"/>
</dbReference>
<dbReference type="FunFam" id="3.30.565.10:FF:000006">
    <property type="entry name" value="Sensor histidine kinase WalK"/>
    <property type="match status" value="1"/>
</dbReference>
<evidence type="ECO:0000259" key="10">
    <source>
        <dbReference type="PROSITE" id="PS50109"/>
    </source>
</evidence>
<keyword evidence="4" id="KW-0597">Phosphoprotein</keyword>
<keyword evidence="6 11" id="KW-0418">Kinase</keyword>
<evidence type="ECO:0000313" key="11">
    <source>
        <dbReference type="EMBL" id="APS41341.1"/>
    </source>
</evidence>
<evidence type="ECO:0000256" key="9">
    <source>
        <dbReference type="SAM" id="Phobius"/>
    </source>
</evidence>